<evidence type="ECO:0000256" key="1">
    <source>
        <dbReference type="SAM" id="Coils"/>
    </source>
</evidence>
<sequence>MSPIKTWLNSDRDYATGVQLYEKHGANNFLKKMFAAGIDHYNSQRLIDELQKLAEAEPEAKTDHLIETPDQKEKDPTGKPLKYLELLNKRKKIWSEMAQLKPYLEILAEGDQLKNVAERILLLNREKQAIWTELDYFDENGEFPDEGQGKELISISKVELKAKQLNLRSNISKQKSKLQKAKDEKAKKRVQAALDKNIKELERIDQLLSKGELDGYQGQQNAIEAN</sequence>
<keyword evidence="1" id="KW-0175">Coiled coil</keyword>
<dbReference type="EMBL" id="CP003349">
    <property type="protein sequence ID" value="AFD05966.1"/>
    <property type="molecule type" value="Genomic_DNA"/>
</dbReference>
<protein>
    <submittedName>
        <fullName evidence="3">Uncharacterized protein</fullName>
    </submittedName>
</protein>
<name>H8KPR8_SOLCM</name>
<organism evidence="3 4">
    <name type="scientific">Solitalea canadensis (strain ATCC 29591 / DSM 3403 / JCM 21819 / LMG 8368 / NBRC 15130 / NCIMB 12057 / USAM 9D)</name>
    <name type="common">Flexibacter canadensis</name>
    <dbReference type="NCBI Taxonomy" id="929556"/>
    <lineage>
        <taxon>Bacteria</taxon>
        <taxon>Pseudomonadati</taxon>
        <taxon>Bacteroidota</taxon>
        <taxon>Sphingobacteriia</taxon>
        <taxon>Sphingobacteriales</taxon>
        <taxon>Sphingobacteriaceae</taxon>
        <taxon>Solitalea</taxon>
    </lineage>
</organism>
<dbReference type="eggNOG" id="ENOG503150U">
    <property type="taxonomic scope" value="Bacteria"/>
</dbReference>
<reference evidence="3" key="1">
    <citation type="submission" date="2012-02" db="EMBL/GenBank/DDBJ databases">
        <title>The complete genome of Solitalea canadensis DSM 3403.</title>
        <authorList>
            <consortium name="US DOE Joint Genome Institute (JGI-PGF)"/>
            <person name="Lucas S."/>
            <person name="Copeland A."/>
            <person name="Lapidus A."/>
            <person name="Glavina del Rio T."/>
            <person name="Dalin E."/>
            <person name="Tice H."/>
            <person name="Bruce D."/>
            <person name="Goodwin L."/>
            <person name="Pitluck S."/>
            <person name="Peters L."/>
            <person name="Ovchinnikova G."/>
            <person name="Lu M."/>
            <person name="Kyrpides N."/>
            <person name="Mavromatis K."/>
            <person name="Ivanova N."/>
            <person name="Brettin T."/>
            <person name="Detter J.C."/>
            <person name="Han C."/>
            <person name="Larimer F."/>
            <person name="Land M."/>
            <person name="Hauser L."/>
            <person name="Markowitz V."/>
            <person name="Cheng J.-F."/>
            <person name="Hugenholtz P."/>
            <person name="Woyke T."/>
            <person name="Wu D."/>
            <person name="Spring S."/>
            <person name="Schroeder M."/>
            <person name="Kopitz M."/>
            <person name="Brambilla E."/>
            <person name="Klenk H.-P."/>
            <person name="Eisen J.A."/>
        </authorList>
    </citation>
    <scope>NUCLEOTIDE SEQUENCE</scope>
    <source>
        <strain evidence="3">DSM 3403</strain>
    </source>
</reference>
<dbReference type="OrthoDB" id="961556at2"/>
<dbReference type="Proteomes" id="UP000007590">
    <property type="component" value="Chromosome"/>
</dbReference>
<dbReference type="HOGENOM" id="CLU_1224081_0_0_10"/>
<gene>
    <name evidence="3" type="ordered locus">Solca_0851</name>
</gene>
<feature type="region of interest" description="Disordered" evidence="2">
    <location>
        <begin position="58"/>
        <end position="77"/>
    </location>
</feature>
<feature type="coiled-coil region" evidence="1">
    <location>
        <begin position="164"/>
        <end position="191"/>
    </location>
</feature>
<dbReference type="STRING" id="929556.Solca_0851"/>
<dbReference type="AlphaFoldDB" id="H8KPR8"/>
<keyword evidence="4" id="KW-1185">Reference proteome</keyword>
<dbReference type="RefSeq" id="WP_014679194.1">
    <property type="nucleotide sequence ID" value="NC_017770.1"/>
</dbReference>
<evidence type="ECO:0000313" key="3">
    <source>
        <dbReference type="EMBL" id="AFD05966.1"/>
    </source>
</evidence>
<evidence type="ECO:0000256" key="2">
    <source>
        <dbReference type="SAM" id="MobiDB-lite"/>
    </source>
</evidence>
<proteinExistence type="predicted"/>
<evidence type="ECO:0000313" key="4">
    <source>
        <dbReference type="Proteomes" id="UP000007590"/>
    </source>
</evidence>
<accession>H8KPR8</accession>
<dbReference type="KEGG" id="scn:Solca_0851"/>